<name>A0A9W8RIT6_9HYPO</name>
<reference evidence="2" key="1">
    <citation type="submission" date="2022-09" db="EMBL/GenBank/DDBJ databases">
        <title>Fusarium specimens isolated from Avocado Roots.</title>
        <authorList>
            <person name="Stajich J."/>
            <person name="Roper C."/>
            <person name="Heimlech-Rivalta G."/>
        </authorList>
    </citation>
    <scope>NUCLEOTIDE SEQUENCE</scope>
    <source>
        <strain evidence="2">A02</strain>
    </source>
</reference>
<gene>
    <name evidence="2" type="ORF">NW755_000314</name>
</gene>
<feature type="compositionally biased region" description="Polar residues" evidence="1">
    <location>
        <begin position="164"/>
        <end position="173"/>
    </location>
</feature>
<evidence type="ECO:0000313" key="3">
    <source>
        <dbReference type="Proteomes" id="UP001152087"/>
    </source>
</evidence>
<feature type="compositionally biased region" description="Basic and acidic residues" evidence="1">
    <location>
        <begin position="174"/>
        <end position="205"/>
    </location>
</feature>
<feature type="region of interest" description="Disordered" evidence="1">
    <location>
        <begin position="130"/>
        <end position="213"/>
    </location>
</feature>
<dbReference type="Proteomes" id="UP001152087">
    <property type="component" value="Unassembled WGS sequence"/>
</dbReference>
<protein>
    <submittedName>
        <fullName evidence="2">Uncharacterized protein</fullName>
    </submittedName>
</protein>
<keyword evidence="3" id="KW-1185">Reference proteome</keyword>
<dbReference type="AlphaFoldDB" id="A0A9W8RIT6"/>
<accession>A0A9W8RIT6</accession>
<feature type="compositionally biased region" description="Low complexity" evidence="1">
    <location>
        <begin position="142"/>
        <end position="163"/>
    </location>
</feature>
<evidence type="ECO:0000313" key="2">
    <source>
        <dbReference type="EMBL" id="KAJ4197619.1"/>
    </source>
</evidence>
<comment type="caution">
    <text evidence="2">The sequence shown here is derived from an EMBL/GenBank/DDBJ whole genome shotgun (WGS) entry which is preliminary data.</text>
</comment>
<dbReference type="EMBL" id="JAOQAV010000001">
    <property type="protein sequence ID" value="KAJ4197619.1"/>
    <property type="molecule type" value="Genomic_DNA"/>
</dbReference>
<sequence>MERSRRPWARPIPPSYRSPSRFSDFTALSSSLLPRPDKFPCIGSRARLSSWALTGIYHIKLFVMSSYNYEDDDVYNGPGCCMKCCRALDVGNHDACGACYCRRSFRPDYDRDIYPGWSFGEYYPGSRREDWADTSSSAAPVTNNSNNRGGRGTSSRNTSDSTSHSARQATTASETRHSPENGGDSKDSDKSDEKKAKPKSFCEHPGKKRMLLR</sequence>
<proteinExistence type="predicted"/>
<evidence type="ECO:0000256" key="1">
    <source>
        <dbReference type="SAM" id="MobiDB-lite"/>
    </source>
</evidence>
<organism evidence="2 3">
    <name type="scientific">Fusarium falciforme</name>
    <dbReference type="NCBI Taxonomy" id="195108"/>
    <lineage>
        <taxon>Eukaryota</taxon>
        <taxon>Fungi</taxon>
        <taxon>Dikarya</taxon>
        <taxon>Ascomycota</taxon>
        <taxon>Pezizomycotina</taxon>
        <taxon>Sordariomycetes</taxon>
        <taxon>Hypocreomycetidae</taxon>
        <taxon>Hypocreales</taxon>
        <taxon>Nectriaceae</taxon>
        <taxon>Fusarium</taxon>
        <taxon>Fusarium solani species complex</taxon>
    </lineage>
</organism>